<sequence length="221" mass="24255">MRKVVGGAIAMTILLAGCGSKTDANEKNFGAAIVQYLDKKGELCLNITKWPVDVNEMDLLLQKSMPTGTAGRMVALEAVGLAKGVDTELEGAGFDGKPNGVKFKVKRYTLTDAAKPFERQKDVEHIGLNGRIKEVQTDLCWGKMALDKVVKWEGPMKFGDYQEASVKYQYKIEGLADWAKKPEFLTAFPHVAQIAEDAGKKEQQQSVKLTSVSWEANGLDN</sequence>
<evidence type="ECO:0008006" key="3">
    <source>
        <dbReference type="Google" id="ProtNLM"/>
    </source>
</evidence>
<keyword evidence="2" id="KW-1185">Reference proteome</keyword>
<accession>A0ABW0M9T9</accession>
<dbReference type="EMBL" id="JBHSMT010000012">
    <property type="protein sequence ID" value="MFC5473707.1"/>
    <property type="molecule type" value="Genomic_DNA"/>
</dbReference>
<gene>
    <name evidence="1" type="ORF">ACFPM8_07010</name>
</gene>
<comment type="caution">
    <text evidence="1">The sequence shown here is derived from an EMBL/GenBank/DDBJ whole genome shotgun (WGS) entry which is preliminary data.</text>
</comment>
<organism evidence="1 2">
    <name type="scientific">Paraherbaspirillum soli</name>
    <dbReference type="NCBI Taxonomy" id="631222"/>
    <lineage>
        <taxon>Bacteria</taxon>
        <taxon>Pseudomonadati</taxon>
        <taxon>Pseudomonadota</taxon>
        <taxon>Betaproteobacteria</taxon>
        <taxon>Burkholderiales</taxon>
        <taxon>Oxalobacteraceae</taxon>
        <taxon>Paraherbaspirillum</taxon>
    </lineage>
</organism>
<evidence type="ECO:0000313" key="2">
    <source>
        <dbReference type="Proteomes" id="UP001596045"/>
    </source>
</evidence>
<dbReference type="RefSeq" id="WP_378996438.1">
    <property type="nucleotide sequence ID" value="NZ_JBHSMT010000012.1"/>
</dbReference>
<reference evidence="2" key="1">
    <citation type="journal article" date="2019" name="Int. J. Syst. Evol. Microbiol.">
        <title>The Global Catalogue of Microorganisms (GCM) 10K type strain sequencing project: providing services to taxonomists for standard genome sequencing and annotation.</title>
        <authorList>
            <consortium name="The Broad Institute Genomics Platform"/>
            <consortium name="The Broad Institute Genome Sequencing Center for Infectious Disease"/>
            <person name="Wu L."/>
            <person name="Ma J."/>
        </authorList>
    </citation>
    <scope>NUCLEOTIDE SEQUENCE [LARGE SCALE GENOMIC DNA]</scope>
    <source>
        <strain evidence="2">JCM 17066</strain>
    </source>
</reference>
<proteinExistence type="predicted"/>
<evidence type="ECO:0000313" key="1">
    <source>
        <dbReference type="EMBL" id="MFC5473707.1"/>
    </source>
</evidence>
<dbReference type="PROSITE" id="PS51257">
    <property type="entry name" value="PROKAR_LIPOPROTEIN"/>
    <property type="match status" value="1"/>
</dbReference>
<dbReference type="Proteomes" id="UP001596045">
    <property type="component" value="Unassembled WGS sequence"/>
</dbReference>
<protein>
    <recommendedName>
        <fullName evidence="3">Lipoprotein</fullName>
    </recommendedName>
</protein>
<name>A0ABW0M9T9_9BURK</name>